<proteinExistence type="predicted"/>
<dbReference type="AlphaFoldDB" id="A0A2T1A6S5"/>
<dbReference type="OrthoDB" id="4954380at2"/>
<keyword evidence="3" id="KW-1185">Reference proteome</keyword>
<feature type="transmembrane region" description="Helical" evidence="1">
    <location>
        <begin position="135"/>
        <end position="155"/>
    </location>
</feature>
<reference evidence="2 3" key="1">
    <citation type="submission" date="2018-03" db="EMBL/GenBank/DDBJ databases">
        <title>Genomic Encyclopedia of Archaeal and Bacterial Type Strains, Phase II (KMG-II): from individual species to whole genera.</title>
        <authorList>
            <person name="Goeker M."/>
        </authorList>
    </citation>
    <scope>NUCLEOTIDE SEQUENCE [LARGE SCALE GENOMIC DNA]</scope>
    <source>
        <strain evidence="2 3">DSM 100065</strain>
    </source>
</reference>
<gene>
    <name evidence="2" type="ORF">CLV47_101422</name>
</gene>
<dbReference type="EMBL" id="PVUE01000001">
    <property type="protein sequence ID" value="PRZ44296.1"/>
    <property type="molecule type" value="Genomic_DNA"/>
</dbReference>
<keyword evidence="1" id="KW-0812">Transmembrane</keyword>
<keyword evidence="1" id="KW-0472">Membrane</keyword>
<feature type="transmembrane region" description="Helical" evidence="1">
    <location>
        <begin position="76"/>
        <end position="100"/>
    </location>
</feature>
<evidence type="ECO:0000256" key="1">
    <source>
        <dbReference type="SAM" id="Phobius"/>
    </source>
</evidence>
<comment type="caution">
    <text evidence="2">The sequence shown here is derived from an EMBL/GenBank/DDBJ whole genome shotgun (WGS) entry which is preliminary data.</text>
</comment>
<feature type="transmembrane region" description="Helical" evidence="1">
    <location>
        <begin position="107"/>
        <end position="129"/>
    </location>
</feature>
<dbReference type="RefSeq" id="WP_106347323.1">
    <property type="nucleotide sequence ID" value="NZ_PVUE01000001.1"/>
</dbReference>
<evidence type="ECO:0000313" key="2">
    <source>
        <dbReference type="EMBL" id="PRZ44296.1"/>
    </source>
</evidence>
<accession>A0A2T1A6S5</accession>
<evidence type="ECO:0000313" key="3">
    <source>
        <dbReference type="Proteomes" id="UP000237752"/>
    </source>
</evidence>
<protein>
    <submittedName>
        <fullName evidence="2">Uncharacterized protein</fullName>
    </submittedName>
</protein>
<feature type="transmembrane region" description="Helical" evidence="1">
    <location>
        <begin position="25"/>
        <end position="45"/>
    </location>
</feature>
<sequence>MSARQATSGRRAIGDAHVVLRRLDLTLCLLLLIQFVLGMIVNLFVPIPSKHPGAHPAGYLSGIADSIGWAVPDGGVWLAAHVALGLAMVLASIAGLIAAVRYGQRGPIAAALVGLLAIIGAAFNGASFLSFNKDYSSMIMAGCFALALACYIVGLDQINTQRHPRHPA</sequence>
<organism evidence="2 3">
    <name type="scientific">Antricoccus suffuscus</name>
    <dbReference type="NCBI Taxonomy" id="1629062"/>
    <lineage>
        <taxon>Bacteria</taxon>
        <taxon>Bacillati</taxon>
        <taxon>Actinomycetota</taxon>
        <taxon>Actinomycetes</taxon>
        <taxon>Geodermatophilales</taxon>
        <taxon>Antricoccaceae</taxon>
        <taxon>Antricoccus</taxon>
    </lineage>
</organism>
<dbReference type="Proteomes" id="UP000237752">
    <property type="component" value="Unassembled WGS sequence"/>
</dbReference>
<keyword evidence="1" id="KW-1133">Transmembrane helix</keyword>
<name>A0A2T1A6S5_9ACTN</name>